<gene>
    <name evidence="2" type="ORF">LXT12_10795</name>
</gene>
<evidence type="ECO:0000259" key="1">
    <source>
        <dbReference type="Pfam" id="PF01814"/>
    </source>
</evidence>
<organism evidence="2 3">
    <name type="scientific">Pelomonas caseinilytica</name>
    <dbReference type="NCBI Taxonomy" id="2906763"/>
    <lineage>
        <taxon>Bacteria</taxon>
        <taxon>Pseudomonadati</taxon>
        <taxon>Pseudomonadota</taxon>
        <taxon>Betaproteobacteria</taxon>
        <taxon>Burkholderiales</taxon>
        <taxon>Sphaerotilaceae</taxon>
        <taxon>Roseateles</taxon>
    </lineage>
</organism>
<dbReference type="Gene3D" id="1.20.120.520">
    <property type="entry name" value="nmb1532 protein domain like"/>
    <property type="match status" value="1"/>
</dbReference>
<dbReference type="Proteomes" id="UP001201463">
    <property type="component" value="Unassembled WGS sequence"/>
</dbReference>
<proteinExistence type="predicted"/>
<comment type="caution">
    <text evidence="2">The sequence shown here is derived from an EMBL/GenBank/DDBJ whole genome shotgun (WGS) entry which is preliminary data.</text>
</comment>
<protein>
    <submittedName>
        <fullName evidence="2">Hemerythrin domain-containing protein</fullName>
    </submittedName>
</protein>
<dbReference type="InterPro" id="IPR012312">
    <property type="entry name" value="Hemerythrin-like"/>
</dbReference>
<evidence type="ECO:0000313" key="3">
    <source>
        <dbReference type="Proteomes" id="UP001201463"/>
    </source>
</evidence>
<dbReference type="RefSeq" id="WP_233391882.1">
    <property type="nucleotide sequence ID" value="NZ_JAJTWT010000004.1"/>
</dbReference>
<name>A0ABS8XFX7_9BURK</name>
<evidence type="ECO:0000313" key="2">
    <source>
        <dbReference type="EMBL" id="MCE4537736.1"/>
    </source>
</evidence>
<dbReference type="Pfam" id="PF01814">
    <property type="entry name" value="Hemerythrin"/>
    <property type="match status" value="1"/>
</dbReference>
<keyword evidence="3" id="KW-1185">Reference proteome</keyword>
<feature type="domain" description="Hemerythrin-like" evidence="1">
    <location>
        <begin position="10"/>
        <end position="133"/>
    </location>
</feature>
<dbReference type="EMBL" id="JAJTWT010000004">
    <property type="protein sequence ID" value="MCE4537736.1"/>
    <property type="molecule type" value="Genomic_DNA"/>
</dbReference>
<reference evidence="2 3" key="1">
    <citation type="submission" date="2021-12" db="EMBL/GenBank/DDBJ databases">
        <title>Genome seq of p7.</title>
        <authorList>
            <person name="Seo T."/>
        </authorList>
    </citation>
    <scope>NUCLEOTIDE SEQUENCE [LARGE SCALE GENOMIC DNA]</scope>
    <source>
        <strain evidence="2 3">P7</strain>
    </source>
</reference>
<accession>A0ABS8XFX7</accession>
<dbReference type="CDD" id="cd12109">
    <property type="entry name" value="Hr_FBXL5"/>
    <property type="match status" value="1"/>
</dbReference>
<sequence>MTANAPRLDLYAHIHKALRLFMSDTLQHLGRMDVDDPLDLAAALAQLDALLDAAEHHVEKENTFVHPAIEARRAGASAAIEAEHDEHLDAIAGLRAEAAGLRALPSAAAAQRLYRRFAAFVAHNFEHMGVEESRHNQALWAAYTDAELAEIHGRIMATLGPREMSETLRWMIPALTPAERAQLVGGLPPAVQTPVLAAARPLLNDTDWAKLCRAVAQAPAPGLVEA</sequence>
<dbReference type="InterPro" id="IPR045808">
    <property type="entry name" value="Hr_FBXL5"/>
</dbReference>